<dbReference type="RefSeq" id="WP_255385714.1">
    <property type="nucleotide sequence ID" value="NZ_CAXSJX010000002.1"/>
</dbReference>
<dbReference type="Proteomes" id="UP001060260">
    <property type="component" value="Chromosome"/>
</dbReference>
<name>A0AA95BXU9_9BACE</name>
<proteinExistence type="predicted"/>
<protein>
    <submittedName>
        <fullName evidence="1">Uncharacterized protein</fullName>
    </submittedName>
</protein>
<accession>A0AA95BXU9</accession>
<dbReference type="AlphaFoldDB" id="A0AA95BXU9"/>
<evidence type="ECO:0000313" key="1">
    <source>
        <dbReference type="EMBL" id="UVQ96270.1"/>
    </source>
</evidence>
<evidence type="ECO:0000313" key="2">
    <source>
        <dbReference type="Proteomes" id="UP001060260"/>
    </source>
</evidence>
<sequence length="42" mass="4543">MTFFLCKGISYLVGHKGHAYGRKTSITSVMIFEGTGAAYKGN</sequence>
<organism evidence="1 2">
    <name type="scientific">Bacteroides caccae</name>
    <dbReference type="NCBI Taxonomy" id="47678"/>
    <lineage>
        <taxon>Bacteria</taxon>
        <taxon>Pseudomonadati</taxon>
        <taxon>Bacteroidota</taxon>
        <taxon>Bacteroidia</taxon>
        <taxon>Bacteroidales</taxon>
        <taxon>Bacteroidaceae</taxon>
        <taxon>Bacteroides</taxon>
    </lineage>
</organism>
<gene>
    <name evidence="1" type="ORF">NXW23_18445</name>
</gene>
<reference evidence="1" key="1">
    <citation type="submission" date="2022-08" db="EMBL/GenBank/DDBJ databases">
        <title>Genome Sequencing of Bacteroides fragilis Group Isolates with Nanopore Technology.</title>
        <authorList>
            <person name="Tisza M.J."/>
            <person name="Smith D."/>
            <person name="Dekker J.P."/>
        </authorList>
    </citation>
    <scope>NUCLEOTIDE SEQUENCE</scope>
    <source>
        <strain evidence="1">BFG-474</strain>
    </source>
</reference>
<dbReference type="EMBL" id="CP103166">
    <property type="protein sequence ID" value="UVQ96270.1"/>
    <property type="molecule type" value="Genomic_DNA"/>
</dbReference>